<dbReference type="OrthoDB" id="9782972at2"/>
<dbReference type="InterPro" id="IPR011059">
    <property type="entry name" value="Metal-dep_hydrolase_composite"/>
</dbReference>
<evidence type="ECO:0000259" key="4">
    <source>
        <dbReference type="Pfam" id="PF01979"/>
    </source>
</evidence>
<keyword evidence="3" id="KW-0732">Signal</keyword>
<keyword evidence="1 5" id="KW-0378">Hydrolase</keyword>
<dbReference type="InterPro" id="IPR050287">
    <property type="entry name" value="MTA/SAH_deaminase"/>
</dbReference>
<dbReference type="Gene3D" id="3.20.20.140">
    <property type="entry name" value="Metal-dependent hydrolases"/>
    <property type="match status" value="2"/>
</dbReference>
<feature type="compositionally biased region" description="Acidic residues" evidence="2">
    <location>
        <begin position="39"/>
        <end position="64"/>
    </location>
</feature>
<gene>
    <name evidence="5" type="ORF">FRD01_06870</name>
</gene>
<evidence type="ECO:0000256" key="3">
    <source>
        <dbReference type="SAM" id="SignalP"/>
    </source>
</evidence>
<feature type="domain" description="Amidohydrolase-related" evidence="4">
    <location>
        <begin position="267"/>
        <end position="456"/>
    </location>
</feature>
<name>A0A5B8XPT2_9DELT</name>
<evidence type="ECO:0000256" key="1">
    <source>
        <dbReference type="ARBA" id="ARBA00022801"/>
    </source>
</evidence>
<dbReference type="Pfam" id="PF01979">
    <property type="entry name" value="Amidohydro_1"/>
    <property type="match status" value="1"/>
</dbReference>
<dbReference type="AlphaFoldDB" id="A0A5B8XPT2"/>
<proteinExistence type="predicted"/>
<feature type="signal peptide" evidence="3">
    <location>
        <begin position="1"/>
        <end position="20"/>
    </location>
</feature>
<feature type="compositionally biased region" description="Polar residues" evidence="2">
    <location>
        <begin position="21"/>
        <end position="32"/>
    </location>
</feature>
<evidence type="ECO:0000313" key="6">
    <source>
        <dbReference type="Proteomes" id="UP000321595"/>
    </source>
</evidence>
<dbReference type="PROSITE" id="PS51257">
    <property type="entry name" value="PROKAR_LIPOPROTEIN"/>
    <property type="match status" value="1"/>
</dbReference>
<reference evidence="5 6" key="1">
    <citation type="submission" date="2019-08" db="EMBL/GenBank/DDBJ databases">
        <authorList>
            <person name="Liang Q."/>
        </authorList>
    </citation>
    <scope>NUCLEOTIDE SEQUENCE [LARGE SCALE GENOMIC DNA]</scope>
    <source>
        <strain evidence="5 6">V1718</strain>
    </source>
</reference>
<feature type="region of interest" description="Disordered" evidence="2">
    <location>
        <begin position="19"/>
        <end position="70"/>
    </location>
</feature>
<dbReference type="SUPFAM" id="SSF51338">
    <property type="entry name" value="Composite domain of metallo-dependent hydrolases"/>
    <property type="match status" value="1"/>
</dbReference>
<evidence type="ECO:0000256" key="2">
    <source>
        <dbReference type="SAM" id="MobiDB-lite"/>
    </source>
</evidence>
<dbReference type="RefSeq" id="WP_146958653.1">
    <property type="nucleotide sequence ID" value="NZ_CP042467.1"/>
</dbReference>
<evidence type="ECO:0000313" key="5">
    <source>
        <dbReference type="EMBL" id="QED26968.1"/>
    </source>
</evidence>
<dbReference type="PANTHER" id="PTHR43794:SF11">
    <property type="entry name" value="AMIDOHYDROLASE-RELATED DOMAIN-CONTAINING PROTEIN"/>
    <property type="match status" value="1"/>
</dbReference>
<dbReference type="EMBL" id="CP042467">
    <property type="protein sequence ID" value="QED26968.1"/>
    <property type="molecule type" value="Genomic_DNA"/>
</dbReference>
<dbReference type="InterPro" id="IPR006680">
    <property type="entry name" value="Amidohydro-rel"/>
</dbReference>
<protein>
    <submittedName>
        <fullName evidence="5">Amidohydrolase family protein</fullName>
    </submittedName>
</protein>
<dbReference type="PANTHER" id="PTHR43794">
    <property type="entry name" value="AMINOHYDROLASE SSNA-RELATED"/>
    <property type="match status" value="1"/>
</dbReference>
<dbReference type="InterPro" id="IPR032466">
    <property type="entry name" value="Metal_Hydrolase"/>
</dbReference>
<keyword evidence="6" id="KW-1185">Reference proteome</keyword>
<dbReference type="SUPFAM" id="SSF51556">
    <property type="entry name" value="Metallo-dependent hydrolases"/>
    <property type="match status" value="1"/>
</dbReference>
<accession>A0A5B8XPT2</accession>
<dbReference type="KEGG" id="bbae:FRD01_06870"/>
<sequence length="535" mass="58893">MVVRTIFLILFVGLAGCASGESGTPEPSTNNDPLIFPDQGDDQPDSDTEPDMGPEPEPDMDEDIGPGVVGGEIELTQTGQRRTVLFQGIVLRPEGAIDGEVLIDDGLIVCVDASCESHPAAAEATVLKTNGIISPGLIDGHNHLPYNFLPEWTAEGRIFDNRYQWADDPSYENHVLPYSANRSRGTHFCPGARWGEFRSILHGTTTVMGQSLNQNCTKGLVRNADHEHELQYNHMRTTISSPRDINDAQADNYMASFTQPVDPVTRFAVHMGEGLVGNNIDLEFSSFAGRDTRTNRHAGLSLLYPGTAILIHSLAVTEDELLEVRDTNSKIVWSPSSNFSLYGQTIDIERVIELGIVTGIGPDWTVSGEPDLLAEMRYALNYSRQVEIDDVVTPKKIWEMATSDGAVVVGLDEFIGTLEVGKRADIVIFRESYTDPFESVVRARSADVQMVFIDGDAFYGPGAFGGIFRRNVYCENFDTCGEERFLCVVDDPNISNVFDVPGTRTALYNIMEGIGYPEEEQYGRGDEILDLVFCP</sequence>
<dbReference type="Proteomes" id="UP000321595">
    <property type="component" value="Chromosome"/>
</dbReference>
<organism evidence="5 6">
    <name type="scientific">Microvenator marinus</name>
    <dbReference type="NCBI Taxonomy" id="2600177"/>
    <lineage>
        <taxon>Bacteria</taxon>
        <taxon>Deltaproteobacteria</taxon>
        <taxon>Bradymonadales</taxon>
        <taxon>Microvenatoraceae</taxon>
        <taxon>Microvenator</taxon>
    </lineage>
</organism>
<feature type="chain" id="PRO_5023065054" evidence="3">
    <location>
        <begin position="21"/>
        <end position="535"/>
    </location>
</feature>
<dbReference type="GO" id="GO:0016810">
    <property type="term" value="F:hydrolase activity, acting on carbon-nitrogen (but not peptide) bonds"/>
    <property type="evidence" value="ECO:0007669"/>
    <property type="project" value="InterPro"/>
</dbReference>